<dbReference type="AlphaFoldDB" id="A0A0G1VRP0"/>
<name>A0A0G1VRP0_9BACT</name>
<protein>
    <submittedName>
        <fullName evidence="1">Capsule polysaccharide biosynthesis protein</fullName>
    </submittedName>
</protein>
<dbReference type="InterPro" id="IPR007833">
    <property type="entry name" value="Capsule_polysaccharide_synth"/>
</dbReference>
<dbReference type="SUPFAM" id="SSF53756">
    <property type="entry name" value="UDP-Glycosyltransferase/glycogen phosphorylase"/>
    <property type="match status" value="1"/>
</dbReference>
<gene>
    <name evidence="1" type="ORF">UY44_C0005G0018</name>
</gene>
<proteinExistence type="predicted"/>
<dbReference type="Pfam" id="PF05159">
    <property type="entry name" value="Capsule_synth"/>
    <property type="match status" value="1"/>
</dbReference>
<evidence type="ECO:0000313" key="1">
    <source>
        <dbReference type="EMBL" id="KKW09101.1"/>
    </source>
</evidence>
<evidence type="ECO:0000313" key="2">
    <source>
        <dbReference type="Proteomes" id="UP000033965"/>
    </source>
</evidence>
<dbReference type="Proteomes" id="UP000033965">
    <property type="component" value="Unassembled WGS sequence"/>
</dbReference>
<dbReference type="GO" id="GO:0015774">
    <property type="term" value="P:polysaccharide transport"/>
    <property type="evidence" value="ECO:0007669"/>
    <property type="project" value="InterPro"/>
</dbReference>
<dbReference type="GO" id="GO:0000271">
    <property type="term" value="P:polysaccharide biosynthetic process"/>
    <property type="evidence" value="ECO:0007669"/>
    <property type="project" value="InterPro"/>
</dbReference>
<comment type="caution">
    <text evidence="1">The sequence shown here is derived from an EMBL/GenBank/DDBJ whole genome shotgun (WGS) entry which is preliminary data.</text>
</comment>
<reference evidence="1 2" key="1">
    <citation type="journal article" date="2015" name="Nature">
        <title>rRNA introns, odd ribosomes, and small enigmatic genomes across a large radiation of phyla.</title>
        <authorList>
            <person name="Brown C.T."/>
            <person name="Hug L.A."/>
            <person name="Thomas B.C."/>
            <person name="Sharon I."/>
            <person name="Castelle C.J."/>
            <person name="Singh A."/>
            <person name="Wilkins M.J."/>
            <person name="Williams K.H."/>
            <person name="Banfield J.F."/>
        </authorList>
    </citation>
    <scope>NUCLEOTIDE SEQUENCE [LARGE SCALE GENOMIC DNA]</scope>
</reference>
<organism evidence="1 2">
    <name type="scientific">Candidatus Kaiserbacteria bacterium GW2011_GWA2_49_19</name>
    <dbReference type="NCBI Taxonomy" id="1618669"/>
    <lineage>
        <taxon>Bacteria</taxon>
        <taxon>Candidatus Kaiseribacteriota</taxon>
    </lineage>
</organism>
<sequence>MIKKILHVPFLLKRKFDNYTIRKRLSRISADAARAAGKTGSRVRVLFGPSFSVYHALKIHDVLLSAAMTARGAHISYLSNPYTLQACFKCGGITQEASGDHALCPNCQRFTRNDANLIEYLKGFCNILKLKDFLDTQAIVRIKKMAEEIPADELEHFIFDEVPIGKYSALVVRNLHYVDNIKLIPDYQTKLRNAILTNLLFYHYFLAAIKANTPDVIITHEAFYAPWVLLYQLAKRFGITFYNYYPGMRNDSFFYARDKIGFDLDMRPQFEKWRRRSISEQELKKIDIFFKKRNKGDIYDIKMARENEDAEVAAYQKIIRSKHPMAVLYANVLWDVVSLDKERVFNSVQESYLETVKFFIAHPEYNLIVKPHPADEFKGHESREPVDRLIKQAFPILPSHVLVLRPKSPLSSYELIHRSDVTIVHTTTVGIESPIFGKPTITLGKAHYAGQGLTYDPRSPEEYFQILIGLLDKTISYDRERIREQARKYYYLLNFVFWHDFGIIKYNFKPRSKAMVIPNTLDELLALKDFNDLVEAMLNKKEVPFFDTHLEKAHR</sequence>
<accession>A0A0G1VRP0</accession>
<dbReference type="EMBL" id="LCPZ01000005">
    <property type="protein sequence ID" value="KKW09101.1"/>
    <property type="molecule type" value="Genomic_DNA"/>
</dbReference>